<keyword evidence="5" id="KW-1185">Reference proteome</keyword>
<feature type="domain" description="SMODS and SLOG-associating 2TM effector" evidence="3">
    <location>
        <begin position="8"/>
        <end position="158"/>
    </location>
</feature>
<keyword evidence="1" id="KW-0472">Membrane</keyword>
<evidence type="ECO:0000259" key="3">
    <source>
        <dbReference type="Pfam" id="PF18184"/>
    </source>
</evidence>
<name>A0ABP2IFV3_CORAM</name>
<keyword evidence="1" id="KW-1133">Transmembrane helix</keyword>
<evidence type="ECO:0000259" key="2">
    <source>
        <dbReference type="Pfam" id="PF18181"/>
    </source>
</evidence>
<protein>
    <recommendedName>
        <fullName evidence="6">DUF4231 domain-containing protein</fullName>
    </recommendedName>
</protein>
<evidence type="ECO:0008006" key="6">
    <source>
        <dbReference type="Google" id="ProtNLM"/>
    </source>
</evidence>
<feature type="transmembrane region" description="Helical" evidence="1">
    <location>
        <begin position="188"/>
        <end position="209"/>
    </location>
</feature>
<feature type="transmembrane region" description="Helical" evidence="1">
    <location>
        <begin position="51"/>
        <end position="71"/>
    </location>
</feature>
<feature type="transmembrane region" description="Helical" evidence="1">
    <location>
        <begin position="25"/>
        <end position="45"/>
    </location>
</feature>
<dbReference type="RefSeq" id="WP_003849209.1">
    <property type="nucleotide sequence ID" value="NZ_CP009244.1"/>
</dbReference>
<dbReference type="Pfam" id="PF18184">
    <property type="entry name" value="SLATT_3"/>
    <property type="match status" value="1"/>
</dbReference>
<evidence type="ECO:0000256" key="1">
    <source>
        <dbReference type="SAM" id="Phobius"/>
    </source>
</evidence>
<accession>A0ABP2IFV3</accession>
<dbReference type="Proteomes" id="UP000006015">
    <property type="component" value="Unassembled WGS sequence"/>
</dbReference>
<dbReference type="NCBIfam" id="NF033610">
    <property type="entry name" value="SLATT_3"/>
    <property type="match status" value="1"/>
</dbReference>
<comment type="caution">
    <text evidence="4">The sequence shown here is derived from an EMBL/GenBank/DDBJ whole genome shotgun (WGS) entry which is preliminary data.</text>
</comment>
<evidence type="ECO:0000313" key="4">
    <source>
        <dbReference type="EMBL" id="EFG80239.1"/>
    </source>
</evidence>
<dbReference type="NCBIfam" id="NF033634">
    <property type="entry name" value="SLATT_1"/>
    <property type="match status" value="1"/>
</dbReference>
<sequence>MMDTLEFPSLLAATEKVSASAQKSFFFATGSAFLLLAVASLAALVSPSGSIGFVGSIVSVASFIGALVIQLSSAKKEQEQKWYQARAASESIKTASWEFAVGGEAFRLDDATAEDRFSETLREILSDLKSLDIGTAVTTESSATESMAALREADLATRAETYRSQRVDDQVKWYSAKAAQNKNRNRRYIILVVCVEVIAILLGLFSIAGHGTIDLMSPAAAIAAGLIGWMQAKKFANLSVAYAVTSHEVSLIPPTLFSAATEPEWAQAVHDAEAAFSREHTMWLARRQGPV</sequence>
<keyword evidence="1" id="KW-0812">Transmembrane</keyword>
<reference evidence="4 5" key="1">
    <citation type="submission" date="2010-04" db="EMBL/GenBank/DDBJ databases">
        <authorList>
            <person name="Weinstock G."/>
            <person name="Sodergren E."/>
            <person name="Clifton S."/>
            <person name="Fulton L."/>
            <person name="Fulton B."/>
            <person name="Courtney L."/>
            <person name="Fronick C."/>
            <person name="Harrison M."/>
            <person name="Strong C."/>
            <person name="Farmer C."/>
            <person name="Delahaunty K."/>
            <person name="Markovic C."/>
            <person name="Hall O."/>
            <person name="Minx P."/>
            <person name="Tomlinson C."/>
            <person name="Mitreva M."/>
            <person name="Hou S."/>
            <person name="Wollam A."/>
            <person name="Pepin K.H."/>
            <person name="Johnson M."/>
            <person name="Bhonagiri V."/>
            <person name="Zhang X."/>
            <person name="Suruliraj S."/>
            <person name="Warren W."/>
            <person name="Chinwalla A."/>
            <person name="Mardis E.R."/>
            <person name="Wilson R.K."/>
        </authorList>
    </citation>
    <scope>NUCLEOTIDE SEQUENCE [LARGE SCALE GENOMIC DNA]</scope>
    <source>
        <strain evidence="4 5">DSM 20306</strain>
    </source>
</reference>
<dbReference type="InterPro" id="IPR041116">
    <property type="entry name" value="SLATT_3"/>
</dbReference>
<dbReference type="Pfam" id="PF18181">
    <property type="entry name" value="SLATT_1"/>
    <property type="match status" value="1"/>
</dbReference>
<dbReference type="InterPro" id="IPR040884">
    <property type="entry name" value="SLATT_1"/>
</dbReference>
<gene>
    <name evidence="4" type="ORF">HMPREF0281_02332</name>
</gene>
<organism evidence="4 5">
    <name type="scientific">Corynebacterium ammoniagenes DSM 20306</name>
    <dbReference type="NCBI Taxonomy" id="649754"/>
    <lineage>
        <taxon>Bacteria</taxon>
        <taxon>Bacillati</taxon>
        <taxon>Actinomycetota</taxon>
        <taxon>Actinomycetes</taxon>
        <taxon>Mycobacteriales</taxon>
        <taxon>Corynebacteriaceae</taxon>
        <taxon>Corynebacterium</taxon>
    </lineage>
</organism>
<feature type="domain" description="SMODS and SLOG-associating 2TM effector" evidence="2">
    <location>
        <begin position="162"/>
        <end position="283"/>
    </location>
</feature>
<proteinExistence type="predicted"/>
<evidence type="ECO:0000313" key="5">
    <source>
        <dbReference type="Proteomes" id="UP000006015"/>
    </source>
</evidence>
<dbReference type="EMBL" id="ADNS01000031">
    <property type="protein sequence ID" value="EFG80239.1"/>
    <property type="molecule type" value="Genomic_DNA"/>
</dbReference>